<accession>A0A4Y7U4S8</accession>
<evidence type="ECO:0000313" key="3">
    <source>
        <dbReference type="Proteomes" id="UP000298340"/>
    </source>
</evidence>
<name>A0A4Y7U4S8_9FLAO</name>
<comment type="caution">
    <text evidence="2">The sequence shown here is derived from an EMBL/GenBank/DDBJ whole genome shotgun (WGS) entry which is preliminary data.</text>
</comment>
<dbReference type="Proteomes" id="UP000298340">
    <property type="component" value="Unassembled WGS sequence"/>
</dbReference>
<feature type="compositionally biased region" description="Basic and acidic residues" evidence="1">
    <location>
        <begin position="70"/>
        <end position="93"/>
    </location>
</feature>
<gene>
    <name evidence="2" type="ORF">D0809_28810</name>
</gene>
<feature type="non-terminal residue" evidence="2">
    <location>
        <position position="109"/>
    </location>
</feature>
<evidence type="ECO:0000313" key="2">
    <source>
        <dbReference type="EMBL" id="TEB40792.1"/>
    </source>
</evidence>
<dbReference type="EMBL" id="QWDN01000907">
    <property type="protein sequence ID" value="TEB40792.1"/>
    <property type="molecule type" value="Genomic_DNA"/>
</dbReference>
<evidence type="ECO:0000256" key="1">
    <source>
        <dbReference type="SAM" id="MobiDB-lite"/>
    </source>
</evidence>
<dbReference type="AlphaFoldDB" id="A0A4Y7U4S8"/>
<protein>
    <submittedName>
        <fullName evidence="2">Uncharacterized protein</fullName>
    </submittedName>
</protein>
<proteinExistence type="predicted"/>
<reference evidence="2 3" key="1">
    <citation type="journal article" date="2018" name="Syst. Appl. Microbiol.">
        <title>Flavobacterium circumlabens sp. nov. and Flavobacterium cupreum sp. nov., two psychrotrophic species isolated from Antarctic environmental samples.</title>
        <authorList>
            <person name="Kralova S."/>
            <person name="Busse H.J."/>
            <person name="Svec P."/>
            <person name="Maslanova I."/>
            <person name="Stankova E."/>
            <person name="Bartak M."/>
            <person name="Sedlacek I."/>
        </authorList>
    </citation>
    <scope>NUCLEOTIDE SEQUENCE [LARGE SCALE GENOMIC DNA]</scope>
    <source>
        <strain evidence="2 3">CCM 8828</strain>
    </source>
</reference>
<feature type="region of interest" description="Disordered" evidence="1">
    <location>
        <begin position="68"/>
        <end position="109"/>
    </location>
</feature>
<sequence length="109" mass="12366">IPEVRVEPIEESVYNAVKEATTVVFEDLKETEIAETVKNAEENLEIGKPLDFSANEKHSFQEWLQLARTEPIDRTKEGPAEKTEAVQETEKTPEPVTEPVAERQETESI</sequence>
<feature type="non-terminal residue" evidence="2">
    <location>
        <position position="1"/>
    </location>
</feature>
<feature type="compositionally biased region" description="Basic and acidic residues" evidence="1">
    <location>
        <begin position="100"/>
        <end position="109"/>
    </location>
</feature>
<organism evidence="2 3">
    <name type="scientific">Flavobacterium circumlabens</name>
    <dbReference type="NCBI Taxonomy" id="2133765"/>
    <lineage>
        <taxon>Bacteria</taxon>
        <taxon>Pseudomonadati</taxon>
        <taxon>Bacteroidota</taxon>
        <taxon>Flavobacteriia</taxon>
        <taxon>Flavobacteriales</taxon>
        <taxon>Flavobacteriaceae</taxon>
        <taxon>Flavobacterium</taxon>
    </lineage>
</organism>